<evidence type="ECO:0000313" key="2">
    <source>
        <dbReference type="Proteomes" id="UP001250656"/>
    </source>
</evidence>
<sequence length="77" mass="8594">MPPLFSKGLGLSLVIATTTFFLCSLRYPALPYNLKAVRMPVYGSEFPIFLGGVDNLGLDYLDLGPCQVRNIKDWLKK</sequence>
<organism evidence="1 2">
    <name type="scientific">Pricia mediterranea</name>
    <dbReference type="NCBI Taxonomy" id="3076079"/>
    <lineage>
        <taxon>Bacteria</taxon>
        <taxon>Pseudomonadati</taxon>
        <taxon>Bacteroidota</taxon>
        <taxon>Flavobacteriia</taxon>
        <taxon>Flavobacteriales</taxon>
        <taxon>Flavobacteriaceae</taxon>
        <taxon>Pricia</taxon>
    </lineage>
</organism>
<name>A0ABU3L8Z9_9FLAO</name>
<protein>
    <submittedName>
        <fullName evidence="1">Uncharacterized protein</fullName>
    </submittedName>
</protein>
<evidence type="ECO:0000313" key="1">
    <source>
        <dbReference type="EMBL" id="MDT7830215.1"/>
    </source>
</evidence>
<reference evidence="1 2" key="1">
    <citation type="submission" date="2023-09" db="EMBL/GenBank/DDBJ databases">
        <title>Novel taxa isolated from Blanes Bay.</title>
        <authorList>
            <person name="Rey-Velasco X."/>
            <person name="Lucena T."/>
        </authorList>
    </citation>
    <scope>NUCLEOTIDE SEQUENCE [LARGE SCALE GENOMIC DNA]</scope>
    <source>
        <strain evidence="1 2">S334</strain>
    </source>
</reference>
<comment type="caution">
    <text evidence="1">The sequence shown here is derived from an EMBL/GenBank/DDBJ whole genome shotgun (WGS) entry which is preliminary data.</text>
</comment>
<dbReference type="Proteomes" id="UP001250656">
    <property type="component" value="Unassembled WGS sequence"/>
</dbReference>
<accession>A0ABU3L8Z9</accession>
<dbReference type="RefSeq" id="WP_314016465.1">
    <property type="nucleotide sequence ID" value="NZ_JAVTTP010000001.1"/>
</dbReference>
<gene>
    <name evidence="1" type="ORF">RQM65_16220</name>
</gene>
<proteinExistence type="predicted"/>
<dbReference type="EMBL" id="JAVTTP010000001">
    <property type="protein sequence ID" value="MDT7830215.1"/>
    <property type="molecule type" value="Genomic_DNA"/>
</dbReference>
<keyword evidence="2" id="KW-1185">Reference proteome</keyword>